<gene>
    <name evidence="1" type="ORF">SO802_013182</name>
</gene>
<dbReference type="PANTHER" id="PTHR31479">
    <property type="entry name" value="ALPHA/BETA-HYDROLASES SUPERFAMILY PROTEIN"/>
    <property type="match status" value="1"/>
</dbReference>
<evidence type="ECO:0000313" key="1">
    <source>
        <dbReference type="EMBL" id="KAL0005621.1"/>
    </source>
</evidence>
<proteinExistence type="predicted"/>
<sequence>MNRARDRFDVSGPTHLKAVDWNNSDHRRFFAASLVQGVYVQENDRQQQLQEPHAPPLAQPWWEFFHFQLSRVLLDNVDKSIFGAIYEFISLVPTVTIQQGSPQNMLLPSEETSCQRTHLYVT</sequence>
<evidence type="ECO:0000313" key="2">
    <source>
        <dbReference type="Proteomes" id="UP001459277"/>
    </source>
</evidence>
<name>A0AAW2D5M2_9ROSI</name>
<comment type="caution">
    <text evidence="1">The sequence shown here is derived from an EMBL/GenBank/DDBJ whole genome shotgun (WGS) entry which is preliminary data.</text>
</comment>
<dbReference type="AlphaFoldDB" id="A0AAW2D5M2"/>
<dbReference type="EMBL" id="JAZDWU010000004">
    <property type="protein sequence ID" value="KAL0005621.1"/>
    <property type="molecule type" value="Genomic_DNA"/>
</dbReference>
<organism evidence="1 2">
    <name type="scientific">Lithocarpus litseifolius</name>
    <dbReference type="NCBI Taxonomy" id="425828"/>
    <lineage>
        <taxon>Eukaryota</taxon>
        <taxon>Viridiplantae</taxon>
        <taxon>Streptophyta</taxon>
        <taxon>Embryophyta</taxon>
        <taxon>Tracheophyta</taxon>
        <taxon>Spermatophyta</taxon>
        <taxon>Magnoliopsida</taxon>
        <taxon>eudicotyledons</taxon>
        <taxon>Gunneridae</taxon>
        <taxon>Pentapetalae</taxon>
        <taxon>rosids</taxon>
        <taxon>fabids</taxon>
        <taxon>Fagales</taxon>
        <taxon>Fagaceae</taxon>
        <taxon>Lithocarpus</taxon>
    </lineage>
</organism>
<keyword evidence="2" id="KW-1185">Reference proteome</keyword>
<protein>
    <submittedName>
        <fullName evidence="1">Uncharacterized protein</fullName>
    </submittedName>
</protein>
<dbReference type="PANTHER" id="PTHR31479:SF2">
    <property type="entry name" value="ALPHA_BETA-HYDROLASES SUPERFAMILY PROTEIN"/>
    <property type="match status" value="1"/>
</dbReference>
<dbReference type="Proteomes" id="UP001459277">
    <property type="component" value="Unassembled WGS sequence"/>
</dbReference>
<accession>A0AAW2D5M2</accession>
<reference evidence="1 2" key="1">
    <citation type="submission" date="2024-01" db="EMBL/GenBank/DDBJ databases">
        <title>A telomere-to-telomere, gap-free genome of sweet tea (Lithocarpus litseifolius).</title>
        <authorList>
            <person name="Zhou J."/>
        </authorList>
    </citation>
    <scope>NUCLEOTIDE SEQUENCE [LARGE SCALE GENOMIC DNA]</scope>
    <source>
        <strain evidence="1">Zhou-2022a</strain>
        <tissue evidence="1">Leaf</tissue>
    </source>
</reference>